<proteinExistence type="inferred from homology"/>
<evidence type="ECO:0000256" key="3">
    <source>
        <dbReference type="ARBA" id="ARBA00022670"/>
    </source>
</evidence>
<comment type="cofactor">
    <cofactor evidence="1">
        <name>Zn(2+)</name>
        <dbReference type="ChEBI" id="CHEBI:29105"/>
    </cofactor>
</comment>
<name>A0A3B0VD76_9ZZZZ</name>
<comment type="similarity">
    <text evidence="2">Belongs to the peptidase M14 family.</text>
</comment>
<dbReference type="GO" id="GO:0004181">
    <property type="term" value="F:metallocarboxypeptidase activity"/>
    <property type="evidence" value="ECO:0007669"/>
    <property type="project" value="InterPro"/>
</dbReference>
<dbReference type="EMBL" id="UOEY01000031">
    <property type="protein sequence ID" value="VAW36862.1"/>
    <property type="molecule type" value="Genomic_DNA"/>
</dbReference>
<evidence type="ECO:0000256" key="6">
    <source>
        <dbReference type="ARBA" id="ARBA00023049"/>
    </source>
</evidence>
<dbReference type="InterPro" id="IPR000834">
    <property type="entry name" value="Peptidase_M14"/>
</dbReference>
<dbReference type="SMART" id="SM00631">
    <property type="entry name" value="Zn_pept"/>
    <property type="match status" value="1"/>
</dbReference>
<dbReference type="PANTHER" id="PTHR11705:SF143">
    <property type="entry name" value="SLL0236 PROTEIN"/>
    <property type="match status" value="1"/>
</dbReference>
<dbReference type="Pfam" id="PF00246">
    <property type="entry name" value="Peptidase_M14"/>
    <property type="match status" value="3"/>
</dbReference>
<keyword evidence="6" id="KW-0482">Metalloprotease</keyword>
<dbReference type="SUPFAM" id="SSF53187">
    <property type="entry name" value="Zn-dependent exopeptidases"/>
    <property type="match status" value="1"/>
</dbReference>
<protein>
    <recommendedName>
        <fullName evidence="7">Peptidase M14 domain-containing protein</fullName>
    </recommendedName>
</protein>
<dbReference type="Gene3D" id="3.40.630.10">
    <property type="entry name" value="Zn peptidases"/>
    <property type="match status" value="1"/>
</dbReference>
<reference evidence="8" key="1">
    <citation type="submission" date="2018-06" db="EMBL/GenBank/DDBJ databases">
        <authorList>
            <person name="Zhirakovskaya E."/>
        </authorList>
    </citation>
    <scope>NUCLEOTIDE SEQUENCE</scope>
</reference>
<dbReference type="GO" id="GO:0008270">
    <property type="term" value="F:zinc ion binding"/>
    <property type="evidence" value="ECO:0007669"/>
    <property type="project" value="InterPro"/>
</dbReference>
<dbReference type="GO" id="GO:0005615">
    <property type="term" value="C:extracellular space"/>
    <property type="evidence" value="ECO:0007669"/>
    <property type="project" value="TreeGrafter"/>
</dbReference>
<keyword evidence="5" id="KW-0862">Zinc</keyword>
<keyword evidence="3" id="KW-0645">Protease</keyword>
<sequence length="528" mass="57982">MKRAVLIVVLLLVMLPSNSFAGYCLSAKRGGKTSLMFKRYLADLADNSSGFAVVVPVGTAMDADGDVFADKEITGILISEKASWTDDHGKPMVVITGAIHGNEWATPEVCLGIAEYLLANKDNDRPARDDLGALINEGQGKAAGAAAKDAIVPRINSIRELLKTVQVLIIPVLNPEGYDYSHTPAGRASYYNSGWRPNRRPTRDLTGGAEQVCYKKDGSRYAAPPAGAEHCFLADYDATEEGGDLEEEEVVVCETVDGKAVHLFESSLEVASAEMFDAIYNSTEPARVVCASNQRRVWKEQWASNGADSVSLVRAGTEGYLQEAVGVDLNRNFQYKWDVAQGQKALFIRSRSPSSRMYRGNGSISERETSAMERLIAKKKVVALIDYHSGTTQVLYPYAYSTGDRVKGSYLGDRTGNGDYRVFRLVSEKIASLLNRHDRKDKSIVNFTAAQNYNNISVGSGVARDCYYQTEKIAAINIEVHDGRYTYEDEEFRKIVPEICKTNVPGAIWFLFWAADLEGQPGPGENGR</sequence>
<evidence type="ECO:0000259" key="7">
    <source>
        <dbReference type="PROSITE" id="PS52035"/>
    </source>
</evidence>
<gene>
    <name evidence="8" type="ORF">MNBD_DELTA04-835</name>
</gene>
<evidence type="ECO:0000256" key="4">
    <source>
        <dbReference type="ARBA" id="ARBA00022801"/>
    </source>
</evidence>
<organism evidence="8">
    <name type="scientific">hydrothermal vent metagenome</name>
    <dbReference type="NCBI Taxonomy" id="652676"/>
    <lineage>
        <taxon>unclassified sequences</taxon>
        <taxon>metagenomes</taxon>
        <taxon>ecological metagenomes</taxon>
    </lineage>
</organism>
<accession>A0A3B0VD76</accession>
<dbReference type="AlphaFoldDB" id="A0A3B0VD76"/>
<dbReference type="PROSITE" id="PS52035">
    <property type="entry name" value="PEPTIDASE_M14"/>
    <property type="match status" value="1"/>
</dbReference>
<evidence type="ECO:0000256" key="1">
    <source>
        <dbReference type="ARBA" id="ARBA00001947"/>
    </source>
</evidence>
<keyword evidence="4" id="KW-0378">Hydrolase</keyword>
<evidence type="ECO:0000313" key="8">
    <source>
        <dbReference type="EMBL" id="VAW36862.1"/>
    </source>
</evidence>
<evidence type="ECO:0000256" key="2">
    <source>
        <dbReference type="ARBA" id="ARBA00005988"/>
    </source>
</evidence>
<dbReference type="PANTHER" id="PTHR11705">
    <property type="entry name" value="PROTEASE FAMILY M14 CARBOXYPEPTIDASE A,B"/>
    <property type="match status" value="1"/>
</dbReference>
<feature type="domain" description="Peptidase M14" evidence="7">
    <location>
        <begin position="30"/>
        <end position="500"/>
    </location>
</feature>
<dbReference type="GO" id="GO:0006508">
    <property type="term" value="P:proteolysis"/>
    <property type="evidence" value="ECO:0007669"/>
    <property type="project" value="UniProtKB-KW"/>
</dbReference>
<evidence type="ECO:0000256" key="5">
    <source>
        <dbReference type="ARBA" id="ARBA00022833"/>
    </source>
</evidence>